<dbReference type="PANTHER" id="PTHR24276">
    <property type="entry name" value="POLYSERASE-RELATED"/>
    <property type="match status" value="1"/>
</dbReference>
<evidence type="ECO:0000259" key="4">
    <source>
        <dbReference type="PROSITE" id="PS50240"/>
    </source>
</evidence>
<sequence length="298" mass="32103">MAPKAAFTLAVAFSALLASAATIDKRIVNGVDVKEGEIKFIVSMRDENGIHRCRGNLLDSYTVLTAAHCIGPKLVSVAAGTVINDINTAGVEAKIASSKIHPGYISDFSEGIVWGQNDIGIVKLATPIERSDTIDLRNRGSQKPINVVYIPGEKNPLAKKLSKVDLWIHAREHCAKYEGVGDRDTIVCAGGEGNNVCRADSGGPLFDLKTGLLIGVTSWSIKANKEFCNKAPALVKPQEARDSEGPGKELCKELGKDLDQCRPQVAECLFRASAQKNNDVDDEAIWTGIKEFVKQIFG</sequence>
<keyword evidence="6" id="KW-1185">Reference proteome</keyword>
<dbReference type="Pfam" id="PF00089">
    <property type="entry name" value="Trypsin"/>
    <property type="match status" value="1"/>
</dbReference>
<evidence type="ECO:0000313" key="6">
    <source>
        <dbReference type="Proteomes" id="UP000031192"/>
    </source>
</evidence>
<dbReference type="AlphaFoldDB" id="A0A0B4H2J4"/>
<feature type="chain" id="PRO_5002089347" evidence="3">
    <location>
        <begin position="21"/>
        <end position="298"/>
    </location>
</feature>
<dbReference type="InterPro" id="IPR050430">
    <property type="entry name" value="Peptidase_S1"/>
</dbReference>
<evidence type="ECO:0000313" key="5">
    <source>
        <dbReference type="EMBL" id="KID86237.1"/>
    </source>
</evidence>
<dbReference type="InterPro" id="IPR043504">
    <property type="entry name" value="Peptidase_S1_PA_chymotrypsin"/>
</dbReference>
<dbReference type="GO" id="GO:0004252">
    <property type="term" value="F:serine-type endopeptidase activity"/>
    <property type="evidence" value="ECO:0007669"/>
    <property type="project" value="InterPro"/>
</dbReference>
<evidence type="ECO:0000256" key="1">
    <source>
        <dbReference type="ARBA" id="ARBA00007664"/>
    </source>
</evidence>
<name>A0A0B4H2J4_METGA</name>
<dbReference type="Gene3D" id="2.40.10.10">
    <property type="entry name" value="Trypsin-like serine proteases"/>
    <property type="match status" value="2"/>
</dbReference>
<dbReference type="HOGENOM" id="CLU_006842_7_5_1"/>
<dbReference type="SUPFAM" id="SSF50494">
    <property type="entry name" value="Trypsin-like serine proteases"/>
    <property type="match status" value="1"/>
</dbReference>
<dbReference type="GO" id="GO:0006508">
    <property type="term" value="P:proteolysis"/>
    <property type="evidence" value="ECO:0007669"/>
    <property type="project" value="UniProtKB-KW"/>
</dbReference>
<organism evidence="5 6">
    <name type="scientific">Metarhizium guizhouense (strain ARSEF 977)</name>
    <dbReference type="NCBI Taxonomy" id="1276136"/>
    <lineage>
        <taxon>Eukaryota</taxon>
        <taxon>Fungi</taxon>
        <taxon>Dikarya</taxon>
        <taxon>Ascomycota</taxon>
        <taxon>Pezizomycotina</taxon>
        <taxon>Sordariomycetes</taxon>
        <taxon>Hypocreomycetidae</taxon>
        <taxon>Hypocreales</taxon>
        <taxon>Clavicipitaceae</taxon>
        <taxon>Metarhizium</taxon>
    </lineage>
</organism>
<evidence type="ECO:0000256" key="3">
    <source>
        <dbReference type="SAM" id="SignalP"/>
    </source>
</evidence>
<dbReference type="EMBL" id="AZNH01000023">
    <property type="protein sequence ID" value="KID86237.1"/>
    <property type="molecule type" value="Genomic_DNA"/>
</dbReference>
<dbReference type="PROSITE" id="PS50240">
    <property type="entry name" value="TRYPSIN_DOM"/>
    <property type="match status" value="1"/>
</dbReference>
<feature type="domain" description="Peptidase S1" evidence="4">
    <location>
        <begin position="27"/>
        <end position="231"/>
    </location>
</feature>
<accession>A0A0B4H2J4</accession>
<feature type="signal peptide" evidence="3">
    <location>
        <begin position="1"/>
        <end position="20"/>
    </location>
</feature>
<dbReference type="InterPro" id="IPR001254">
    <property type="entry name" value="Trypsin_dom"/>
</dbReference>
<reference evidence="5 6" key="1">
    <citation type="journal article" date="2014" name="Proc. Natl. Acad. Sci. U.S.A.">
        <title>Trajectory and genomic determinants of fungal-pathogen speciation and host adaptation.</title>
        <authorList>
            <person name="Hu X."/>
            <person name="Xiao G."/>
            <person name="Zheng P."/>
            <person name="Shang Y."/>
            <person name="Su Y."/>
            <person name="Zhang X."/>
            <person name="Liu X."/>
            <person name="Zhan S."/>
            <person name="St Leger R.J."/>
            <person name="Wang C."/>
        </authorList>
    </citation>
    <scope>NUCLEOTIDE SEQUENCE [LARGE SCALE GENOMIC DNA]</scope>
    <source>
        <strain evidence="5 6">ARSEF 977</strain>
    </source>
</reference>
<proteinExistence type="inferred from homology"/>
<dbReference type="InterPro" id="IPR018114">
    <property type="entry name" value="TRYPSIN_HIS"/>
</dbReference>
<protein>
    <submittedName>
        <fullName evidence="5">Trypsin-protease</fullName>
    </submittedName>
</protein>
<keyword evidence="3" id="KW-0732">Signal</keyword>
<comment type="caution">
    <text evidence="5">The sequence shown here is derived from an EMBL/GenBank/DDBJ whole genome shotgun (WGS) entry which is preliminary data.</text>
</comment>
<dbReference type="PRINTS" id="PR00722">
    <property type="entry name" value="CHYMOTRYPSIN"/>
</dbReference>
<dbReference type="InterPro" id="IPR009003">
    <property type="entry name" value="Peptidase_S1_PA"/>
</dbReference>
<dbReference type="CDD" id="cd00190">
    <property type="entry name" value="Tryp_SPc"/>
    <property type="match status" value="1"/>
</dbReference>
<evidence type="ECO:0000256" key="2">
    <source>
        <dbReference type="ARBA" id="ARBA00023157"/>
    </source>
</evidence>
<dbReference type="Proteomes" id="UP000031192">
    <property type="component" value="Unassembled WGS sequence"/>
</dbReference>
<dbReference type="InterPro" id="IPR001314">
    <property type="entry name" value="Peptidase_S1A"/>
</dbReference>
<comment type="similarity">
    <text evidence="1">Belongs to the peptidase S1 family.</text>
</comment>
<gene>
    <name evidence="5" type="ORF">MGU_06670</name>
</gene>
<dbReference type="SMART" id="SM00020">
    <property type="entry name" value="Tryp_SPc"/>
    <property type="match status" value="1"/>
</dbReference>
<dbReference type="PROSITE" id="PS00134">
    <property type="entry name" value="TRYPSIN_HIS"/>
    <property type="match status" value="1"/>
</dbReference>
<keyword evidence="2" id="KW-1015">Disulfide bond</keyword>
<dbReference type="PANTHER" id="PTHR24276:SF91">
    <property type="entry name" value="AT26814P-RELATED"/>
    <property type="match status" value="1"/>
</dbReference>